<name>A0A7J4KX22_9ARCH</name>
<accession>A0A7J4KX22</accession>
<sequence length="54" mass="5846">SLKSAFEWNAASKKWEKALTRALNNRDLGKALAVNALEACSLSGESTELPPMPE</sequence>
<comment type="caution">
    <text evidence="1">The sequence shown here is derived from an EMBL/GenBank/DDBJ whole genome shotgun (WGS) entry which is preliminary data.</text>
</comment>
<dbReference type="AlphaFoldDB" id="A0A7J4KX22"/>
<organism evidence="1 2">
    <name type="scientific">Candidatus Iainarchaeum sp</name>
    <dbReference type="NCBI Taxonomy" id="3101447"/>
    <lineage>
        <taxon>Archaea</taxon>
        <taxon>Candidatus Iainarchaeota</taxon>
        <taxon>Candidatus Iainarchaeia</taxon>
        <taxon>Candidatus Iainarchaeales</taxon>
        <taxon>Candidatus Iainarchaeaceae</taxon>
        <taxon>Candidatus Iainarchaeum</taxon>
    </lineage>
</organism>
<evidence type="ECO:0000313" key="1">
    <source>
        <dbReference type="EMBL" id="HIH32985.1"/>
    </source>
</evidence>
<protein>
    <submittedName>
        <fullName evidence="1">Uncharacterized protein</fullName>
    </submittedName>
</protein>
<evidence type="ECO:0000313" key="2">
    <source>
        <dbReference type="Proteomes" id="UP000527315"/>
    </source>
</evidence>
<dbReference type="EMBL" id="DUFJ01000049">
    <property type="protein sequence ID" value="HIH32985.1"/>
    <property type="molecule type" value="Genomic_DNA"/>
</dbReference>
<gene>
    <name evidence="1" type="ORF">HA227_01905</name>
</gene>
<proteinExistence type="predicted"/>
<dbReference type="Proteomes" id="UP000527315">
    <property type="component" value="Unassembled WGS sequence"/>
</dbReference>
<feature type="non-terminal residue" evidence="1">
    <location>
        <position position="1"/>
    </location>
</feature>
<reference evidence="2" key="1">
    <citation type="journal article" date="2020" name="bioRxiv">
        <title>A rank-normalized archaeal taxonomy based on genome phylogeny resolves widespread incomplete and uneven classifications.</title>
        <authorList>
            <person name="Rinke C."/>
            <person name="Chuvochina M."/>
            <person name="Mussig A.J."/>
            <person name="Chaumeil P.-A."/>
            <person name="Waite D.W."/>
            <person name="Whitman W.B."/>
            <person name="Parks D.H."/>
            <person name="Hugenholtz P."/>
        </authorList>
    </citation>
    <scope>NUCLEOTIDE SEQUENCE [LARGE SCALE GENOMIC DNA]</scope>
</reference>